<dbReference type="Proteomes" id="UP001344447">
    <property type="component" value="Unassembled WGS sequence"/>
</dbReference>
<dbReference type="InterPro" id="IPR001611">
    <property type="entry name" value="Leu-rich_rpt"/>
</dbReference>
<dbReference type="AlphaFoldDB" id="A0AAN7TYK0"/>
<dbReference type="InterPro" id="IPR032675">
    <property type="entry name" value="LRR_dom_sf"/>
</dbReference>
<gene>
    <name evidence="2" type="ORF">RB653_003907</name>
</gene>
<name>A0AAN7TYK0_9MYCE</name>
<dbReference type="EMBL" id="JAVFKY010000001">
    <property type="protein sequence ID" value="KAK5582324.1"/>
    <property type="molecule type" value="Genomic_DNA"/>
</dbReference>
<reference evidence="2 3" key="1">
    <citation type="submission" date="2023-11" db="EMBL/GenBank/DDBJ databases">
        <title>Dfirmibasis_genome.</title>
        <authorList>
            <person name="Edelbroek B."/>
            <person name="Kjellin J."/>
            <person name="Jerlstrom-Hultqvist J."/>
            <person name="Soderbom F."/>
        </authorList>
    </citation>
    <scope>NUCLEOTIDE SEQUENCE [LARGE SCALE GENOMIC DNA]</scope>
    <source>
        <strain evidence="2 3">TNS-C-14</strain>
    </source>
</reference>
<dbReference type="InterPro" id="IPR051279">
    <property type="entry name" value="PP1-Reg/Actin-Interact_Protein"/>
</dbReference>
<sequence length="1048" mass="113598">MSEEISPNDRKYISNLLTQKNQESLLLAIGDKISKKKNKKPSKRIVLITKNRVLFLKPSQNKIKKDIHLLDILEIKSATSNEFTIVAKVENKQFAYGLITNKTDEIINQIRLTFNHQFLGYPEEAAFKCTDIKDSRLQDIEQKDLPCGGFVETYQSICDHLNVPPRDDVCWDMANIISSKNIKSFNIGEIELPHSVGDIKCLLTALKYNNYFKTFNFNNHTFNKEQFTNLAEVLKCNSTVEDLSLNNVGLKSDTMPIIATALSSNKNLALTAIDISNNQIEDKGMLSFSSYIASSLRGIASLDVSNTSTGKTGISTLTNSLKKNIKMTSTLSYLNLSNNKMEADGSAGLASFLASPNTLKTLNISNTLPSMETIVGALVIGCAELKTIDISENKLTKKEVPHLVRFIGSSSTLKHFNLSGTKVPVENLKELVLAITSNIYLQEVTLDIKNNDLGIAGARMLASLAADKLSNVVYLDVSENDFGDEGVSVICEGFVGNSTIKKLILNGNFKQSKTKSRPSAIESVISLLESECPLETLHMTVGNSKSPLKNDILSLIYSLATNSRLLELDISGHQMGPKGATALGKALQTNKTLNTLIWDDNLTGVTGFSGFQVGLERNLTLKNMPTPLNDIIQAHRENPIKFQQTWKEIDSCINRNQSPSRAFEGSGGSGIGATNLSFLASGQQQGVEKLLNKIKSIGRKVTDPDNLLIIRDAESTEKVIGGIHLIKESIHASLEMELNQKLKDFVQVVNDVIDAKKNEMTQQILESMQNTFQSMDGPTIKRLATTIKYGSKDVDEQQIHSTLVKGAGAELSSRAHECFISALDIASDYTYEKITIGLDSVFKDLVLEESQAQNESGTPVPDSPVPSRSPQPTSPPIISQPTPTSNAPPVTAPRTGAAAPFKPANPPPSSTTTAPGVPKPTQPVSKFGAKLSANSAVAEAIARNMGGGGAPPIRKPVAPEPEPEPVTPTKDVAPIKSKPVVAPRSTPTPTPTPTKTPVKKPSGPSVPGSISDAPESDSAELTHVTASRPQINAKRKPPTRRPRPPTEN</sequence>
<dbReference type="GO" id="GO:0005886">
    <property type="term" value="C:plasma membrane"/>
    <property type="evidence" value="ECO:0007669"/>
    <property type="project" value="TreeGrafter"/>
</dbReference>
<evidence type="ECO:0000256" key="1">
    <source>
        <dbReference type="SAM" id="MobiDB-lite"/>
    </source>
</evidence>
<feature type="region of interest" description="Disordered" evidence="1">
    <location>
        <begin position="850"/>
        <end position="930"/>
    </location>
</feature>
<dbReference type="GO" id="GO:0030027">
    <property type="term" value="C:lamellipodium"/>
    <property type="evidence" value="ECO:0007669"/>
    <property type="project" value="TreeGrafter"/>
</dbReference>
<organism evidence="2 3">
    <name type="scientific">Dictyostelium firmibasis</name>
    <dbReference type="NCBI Taxonomy" id="79012"/>
    <lineage>
        <taxon>Eukaryota</taxon>
        <taxon>Amoebozoa</taxon>
        <taxon>Evosea</taxon>
        <taxon>Eumycetozoa</taxon>
        <taxon>Dictyostelia</taxon>
        <taxon>Dictyosteliales</taxon>
        <taxon>Dictyosteliaceae</taxon>
        <taxon>Dictyostelium</taxon>
    </lineage>
</organism>
<dbReference type="GO" id="GO:0034315">
    <property type="term" value="P:regulation of Arp2/3 complex-mediated actin nucleation"/>
    <property type="evidence" value="ECO:0007669"/>
    <property type="project" value="TreeGrafter"/>
</dbReference>
<feature type="compositionally biased region" description="Low complexity" evidence="1">
    <location>
        <begin position="876"/>
        <end position="885"/>
    </location>
</feature>
<protein>
    <recommendedName>
        <fullName evidence="4">Leucine-rich repeat-containing protein</fullName>
    </recommendedName>
</protein>
<evidence type="ECO:0008006" key="4">
    <source>
        <dbReference type="Google" id="ProtNLM"/>
    </source>
</evidence>
<feature type="compositionally biased region" description="Low complexity" evidence="1">
    <location>
        <begin position="995"/>
        <end position="1009"/>
    </location>
</feature>
<accession>A0AAN7TYK0</accession>
<feature type="compositionally biased region" description="Basic residues" evidence="1">
    <location>
        <begin position="1033"/>
        <end position="1048"/>
    </location>
</feature>
<evidence type="ECO:0000313" key="2">
    <source>
        <dbReference type="EMBL" id="KAK5582324.1"/>
    </source>
</evidence>
<feature type="compositionally biased region" description="Pro residues" evidence="1">
    <location>
        <begin position="861"/>
        <end position="875"/>
    </location>
</feature>
<proteinExistence type="predicted"/>
<dbReference type="SUPFAM" id="SSF52047">
    <property type="entry name" value="RNI-like"/>
    <property type="match status" value="2"/>
</dbReference>
<comment type="caution">
    <text evidence="2">The sequence shown here is derived from an EMBL/GenBank/DDBJ whole genome shotgun (WGS) entry which is preliminary data.</text>
</comment>
<dbReference type="PANTHER" id="PTHR24112:SF65">
    <property type="entry name" value="PROTEIN CARMIL"/>
    <property type="match status" value="1"/>
</dbReference>
<dbReference type="PANTHER" id="PTHR24112">
    <property type="entry name" value="LEUCINE-RICH REPEAT, ISOFORM F-RELATED"/>
    <property type="match status" value="1"/>
</dbReference>
<dbReference type="Gene3D" id="3.80.10.10">
    <property type="entry name" value="Ribonuclease Inhibitor"/>
    <property type="match status" value="1"/>
</dbReference>
<dbReference type="Pfam" id="PF13516">
    <property type="entry name" value="LRR_6"/>
    <property type="match status" value="3"/>
</dbReference>
<dbReference type="GO" id="GO:0016477">
    <property type="term" value="P:cell migration"/>
    <property type="evidence" value="ECO:0007669"/>
    <property type="project" value="TreeGrafter"/>
</dbReference>
<keyword evidence="3" id="KW-1185">Reference proteome</keyword>
<feature type="region of interest" description="Disordered" evidence="1">
    <location>
        <begin position="942"/>
        <end position="1048"/>
    </location>
</feature>
<evidence type="ECO:0000313" key="3">
    <source>
        <dbReference type="Proteomes" id="UP001344447"/>
    </source>
</evidence>
<dbReference type="SMART" id="SM00368">
    <property type="entry name" value="LRR_RI"/>
    <property type="match status" value="7"/>
</dbReference>